<dbReference type="STRING" id="1470563.SAMN05444000_103106"/>
<dbReference type="OrthoDB" id="8443793at2"/>
<name>A0A1M6E540_9RHOB</name>
<dbReference type="EMBL" id="FQZQ01000003">
    <property type="protein sequence ID" value="SHI80388.1"/>
    <property type="molecule type" value="Genomic_DNA"/>
</dbReference>
<reference evidence="2" key="1">
    <citation type="submission" date="2016-11" db="EMBL/GenBank/DDBJ databases">
        <authorList>
            <person name="Varghese N."/>
            <person name="Submissions S."/>
        </authorList>
    </citation>
    <scope>NUCLEOTIDE SEQUENCE [LARGE SCALE GENOMIC DNA]</scope>
    <source>
        <strain evidence="2">DSM 100564</strain>
    </source>
</reference>
<dbReference type="Proteomes" id="UP000183982">
    <property type="component" value="Unassembled WGS sequence"/>
</dbReference>
<dbReference type="RefSeq" id="WP_073249476.1">
    <property type="nucleotide sequence ID" value="NZ_FQZQ01000003.1"/>
</dbReference>
<evidence type="ECO:0000313" key="2">
    <source>
        <dbReference type="Proteomes" id="UP000183982"/>
    </source>
</evidence>
<organism evidence="1 2">
    <name type="scientific">Shimia gijangensis</name>
    <dbReference type="NCBI Taxonomy" id="1470563"/>
    <lineage>
        <taxon>Bacteria</taxon>
        <taxon>Pseudomonadati</taxon>
        <taxon>Pseudomonadota</taxon>
        <taxon>Alphaproteobacteria</taxon>
        <taxon>Rhodobacterales</taxon>
        <taxon>Roseobacteraceae</taxon>
    </lineage>
</organism>
<keyword evidence="2" id="KW-1185">Reference proteome</keyword>
<accession>A0A1M6E540</accession>
<proteinExistence type="predicted"/>
<dbReference type="InterPro" id="IPR003772">
    <property type="entry name" value="YceD"/>
</dbReference>
<gene>
    <name evidence="1" type="ORF">SAMN05444000_103106</name>
</gene>
<dbReference type="Pfam" id="PF02620">
    <property type="entry name" value="YceD"/>
    <property type="match status" value="1"/>
</dbReference>
<protein>
    <submittedName>
        <fullName evidence="1">Uncharacterized metal-binding protein YceD, DUF177 family</fullName>
    </submittedName>
</protein>
<dbReference type="AlphaFoldDB" id="A0A1M6E540"/>
<evidence type="ECO:0000313" key="1">
    <source>
        <dbReference type="EMBL" id="SHI80388.1"/>
    </source>
</evidence>
<sequence>MNDSASDTVKFRIADLPQNRPTPFELRPDAAFCKALVAELGLVALRKLSFVGELCAVGKSDWELSAKLGATIVQPCVVTLEPVTTRIDVTVRRLFLSQQEMSDSENDDEEVEMPDDENADLLGTSIDVDQIMSESLALNLPLYPRAEDAKLANAVFTEPGQTPMKDEDARPFAGLADLRNKLAKDGEK</sequence>